<evidence type="ECO:0000259" key="1">
    <source>
        <dbReference type="Pfam" id="PF06250"/>
    </source>
</evidence>
<sequence length="347" mass="40677">MSEDKLDINSNLFADIQQLIDHGKQQVAQAVNIGITATYWNIGKRIKEDILENKRADYGKQILHALSAKLTLEYGSGYSAKNLNRMMQFYESFSDNQIVATLWRQLSWSHFKLLIPLNTDLEREFYAQMCRIENWSTRTLQKKIDSMLFERTAISKKPEELAKLELQVLKESDKLSPDLVFKDHYVLDFLNLKDTYAEKDLEAAILREIENFLIELGSGFTFVARQKRMIIDNTDFNLDLLFYHRKLKRLIAIDLKIGKFKPAYKGQMELYLRYLEKHDTEPDEERPIGLILCAEGNQEQIELLQLDKANIKVAEYITQHLPKELLAKKLHQFTITAKRLIEKRDKE</sequence>
<dbReference type="Pfam" id="PF17761">
    <property type="entry name" value="DUF1016_N"/>
    <property type="match status" value="1"/>
</dbReference>
<dbReference type="Proteomes" id="UP001209229">
    <property type="component" value="Unassembled WGS sequence"/>
</dbReference>
<dbReference type="InterPro" id="IPR011856">
    <property type="entry name" value="tRNA_endonuc-like_dom_sf"/>
</dbReference>
<accession>A0AAE3M925</accession>
<keyword evidence="4" id="KW-1185">Reference proteome</keyword>
<feature type="domain" description="YhcG PDDEXK nuclease" evidence="1">
    <location>
        <begin position="180"/>
        <end position="326"/>
    </location>
</feature>
<dbReference type="GO" id="GO:0003676">
    <property type="term" value="F:nucleic acid binding"/>
    <property type="evidence" value="ECO:0007669"/>
    <property type="project" value="InterPro"/>
</dbReference>
<evidence type="ECO:0000313" key="4">
    <source>
        <dbReference type="Proteomes" id="UP001209229"/>
    </source>
</evidence>
<dbReference type="Gene3D" id="3.40.1350.10">
    <property type="match status" value="1"/>
</dbReference>
<proteinExistence type="predicted"/>
<dbReference type="Pfam" id="PF06250">
    <property type="entry name" value="YhcG_C"/>
    <property type="match status" value="1"/>
</dbReference>
<dbReference type="EMBL" id="JAPDPJ010000092">
    <property type="protein sequence ID" value="MCW3789246.1"/>
    <property type="molecule type" value="Genomic_DNA"/>
</dbReference>
<dbReference type="InterPro" id="IPR009362">
    <property type="entry name" value="YhcG_C"/>
</dbReference>
<dbReference type="AlphaFoldDB" id="A0AAE3M925"/>
<feature type="domain" description="YhcG N-terminal" evidence="2">
    <location>
        <begin position="15"/>
        <end position="151"/>
    </location>
</feature>
<dbReference type="RefSeq" id="WP_301192803.1">
    <property type="nucleotide sequence ID" value="NZ_JAPDPJ010000092.1"/>
</dbReference>
<name>A0AAE3M925_9BACT</name>
<dbReference type="PANTHER" id="PTHR30547">
    <property type="entry name" value="UNCHARACTERIZED PROTEIN YHCG-RELATED"/>
    <property type="match status" value="1"/>
</dbReference>
<dbReference type="InterPro" id="IPR053148">
    <property type="entry name" value="PD-DEXK-like_domain"/>
</dbReference>
<protein>
    <submittedName>
        <fullName evidence="3">PDDEXK nuclease domain-containing protein</fullName>
    </submittedName>
</protein>
<reference evidence="3" key="1">
    <citation type="submission" date="2022-10" db="EMBL/GenBank/DDBJ databases">
        <authorList>
            <person name="Yu W.X."/>
        </authorList>
    </citation>
    <scope>NUCLEOTIDE SEQUENCE</scope>
    <source>
        <strain evidence="3">AAT</strain>
    </source>
</reference>
<gene>
    <name evidence="3" type="ORF">OM075_22470</name>
</gene>
<evidence type="ECO:0000313" key="3">
    <source>
        <dbReference type="EMBL" id="MCW3789246.1"/>
    </source>
</evidence>
<dbReference type="InterPro" id="IPR041527">
    <property type="entry name" value="YhcG_N"/>
</dbReference>
<dbReference type="PANTHER" id="PTHR30547:SF5">
    <property type="entry name" value="NUCLEASE YHCG-RELATED"/>
    <property type="match status" value="1"/>
</dbReference>
<organism evidence="3 4">
    <name type="scientific">Plebeiibacterium sediminum</name>
    <dbReference type="NCBI Taxonomy" id="2992112"/>
    <lineage>
        <taxon>Bacteria</taxon>
        <taxon>Pseudomonadati</taxon>
        <taxon>Bacteroidota</taxon>
        <taxon>Bacteroidia</taxon>
        <taxon>Marinilabiliales</taxon>
        <taxon>Marinilabiliaceae</taxon>
        <taxon>Plebeiibacterium</taxon>
    </lineage>
</organism>
<comment type="caution">
    <text evidence="3">The sequence shown here is derived from an EMBL/GenBank/DDBJ whole genome shotgun (WGS) entry which is preliminary data.</text>
</comment>
<evidence type="ECO:0000259" key="2">
    <source>
        <dbReference type="Pfam" id="PF17761"/>
    </source>
</evidence>